<name>A0A0K2TY93_LEPSM</name>
<dbReference type="InterPro" id="IPR036397">
    <property type="entry name" value="RNaseH_sf"/>
</dbReference>
<accession>A0A0K2TY93</accession>
<evidence type="ECO:0000313" key="3">
    <source>
        <dbReference type="EMBL" id="CDW30953.1"/>
    </source>
</evidence>
<dbReference type="GO" id="GO:0003964">
    <property type="term" value="F:RNA-directed DNA polymerase activity"/>
    <property type="evidence" value="ECO:0007669"/>
    <property type="project" value="UniProtKB-EC"/>
</dbReference>
<dbReference type="InterPro" id="IPR041588">
    <property type="entry name" value="Integrase_H2C2"/>
</dbReference>
<dbReference type="GO" id="GO:0003676">
    <property type="term" value="F:nucleic acid binding"/>
    <property type="evidence" value="ECO:0007669"/>
    <property type="project" value="InterPro"/>
</dbReference>
<dbReference type="InterPro" id="IPR012337">
    <property type="entry name" value="RNaseH-like_sf"/>
</dbReference>
<evidence type="ECO:0000256" key="1">
    <source>
        <dbReference type="ARBA" id="ARBA00012493"/>
    </source>
</evidence>
<proteinExistence type="predicted"/>
<feature type="domain" description="Integrase zinc-binding" evidence="2">
    <location>
        <begin position="43"/>
        <end position="97"/>
    </location>
</feature>
<evidence type="ECO:0000259" key="2">
    <source>
        <dbReference type="Pfam" id="PF17921"/>
    </source>
</evidence>
<protein>
    <recommendedName>
        <fullName evidence="1">RNA-directed DNA polymerase</fullName>
        <ecNumber evidence="1">2.7.7.49</ecNumber>
    </recommendedName>
</protein>
<dbReference type="PANTHER" id="PTHR37984:SF5">
    <property type="entry name" value="PROTEIN NYNRIN-LIKE"/>
    <property type="match status" value="1"/>
</dbReference>
<dbReference type="Gene3D" id="1.10.340.70">
    <property type="match status" value="1"/>
</dbReference>
<sequence length="171" mass="19237">MLSLVLVVKSGTWNDVVDGPFLKKCNVLSVRNNLLFWSVSLVVPLKLKCSFLQELHVNHSSVVWMKAIARSRLWWPGIDQAIKEFVNACKMCQEHAPAPPSQFVPLSLASEWERIHVNYGKINGKDVLGMVDAGSKNMPDTNTLATLKQMFGWFKRFGLPKSVHSDNGPQF</sequence>
<dbReference type="Pfam" id="PF17921">
    <property type="entry name" value="Integrase_H2C2"/>
    <property type="match status" value="1"/>
</dbReference>
<dbReference type="SUPFAM" id="SSF53098">
    <property type="entry name" value="Ribonuclease H-like"/>
    <property type="match status" value="1"/>
</dbReference>
<dbReference type="Gene3D" id="3.30.420.10">
    <property type="entry name" value="Ribonuclease H-like superfamily/Ribonuclease H"/>
    <property type="match status" value="1"/>
</dbReference>
<reference evidence="3" key="1">
    <citation type="submission" date="2014-05" db="EMBL/GenBank/DDBJ databases">
        <authorList>
            <person name="Chronopoulou M."/>
        </authorList>
    </citation>
    <scope>NUCLEOTIDE SEQUENCE</scope>
    <source>
        <tissue evidence="3">Whole organism</tissue>
    </source>
</reference>
<organism evidence="3">
    <name type="scientific">Lepeophtheirus salmonis</name>
    <name type="common">Salmon louse</name>
    <name type="synonym">Caligus salmonis</name>
    <dbReference type="NCBI Taxonomy" id="72036"/>
    <lineage>
        <taxon>Eukaryota</taxon>
        <taxon>Metazoa</taxon>
        <taxon>Ecdysozoa</taxon>
        <taxon>Arthropoda</taxon>
        <taxon>Crustacea</taxon>
        <taxon>Multicrustacea</taxon>
        <taxon>Hexanauplia</taxon>
        <taxon>Copepoda</taxon>
        <taxon>Siphonostomatoida</taxon>
        <taxon>Caligidae</taxon>
        <taxon>Lepeophtheirus</taxon>
    </lineage>
</organism>
<dbReference type="PANTHER" id="PTHR37984">
    <property type="entry name" value="PROTEIN CBG26694"/>
    <property type="match status" value="1"/>
</dbReference>
<dbReference type="EC" id="2.7.7.49" evidence="1"/>
<dbReference type="InterPro" id="IPR050951">
    <property type="entry name" value="Retrovirus_Pol_polyprotein"/>
</dbReference>
<dbReference type="OrthoDB" id="427924at2759"/>
<dbReference type="EMBL" id="HACA01013592">
    <property type="protein sequence ID" value="CDW30953.1"/>
    <property type="molecule type" value="Transcribed_RNA"/>
</dbReference>
<dbReference type="AlphaFoldDB" id="A0A0K2TY93"/>